<feature type="chain" id="PRO_5043560774" description="Transmembrane protein" evidence="2">
    <location>
        <begin position="17"/>
        <end position="328"/>
    </location>
</feature>
<accession>A0AAU9IGM0</accession>
<feature type="transmembrane region" description="Helical" evidence="1">
    <location>
        <begin position="287"/>
        <end position="306"/>
    </location>
</feature>
<feature type="signal peptide" evidence="2">
    <location>
        <begin position="1"/>
        <end position="16"/>
    </location>
</feature>
<keyword evidence="4" id="KW-1185">Reference proteome</keyword>
<organism evidence="3 4">
    <name type="scientific">Blepharisma stoltei</name>
    <dbReference type="NCBI Taxonomy" id="1481888"/>
    <lineage>
        <taxon>Eukaryota</taxon>
        <taxon>Sar</taxon>
        <taxon>Alveolata</taxon>
        <taxon>Ciliophora</taxon>
        <taxon>Postciliodesmatophora</taxon>
        <taxon>Heterotrichea</taxon>
        <taxon>Heterotrichida</taxon>
        <taxon>Blepharismidae</taxon>
        <taxon>Blepharisma</taxon>
    </lineage>
</organism>
<keyword evidence="1" id="KW-1133">Transmembrane helix</keyword>
<keyword evidence="1" id="KW-0812">Transmembrane</keyword>
<evidence type="ECO:0000256" key="2">
    <source>
        <dbReference type="SAM" id="SignalP"/>
    </source>
</evidence>
<gene>
    <name evidence="3" type="ORF">BSTOLATCC_MIC1128</name>
</gene>
<dbReference type="Proteomes" id="UP001162131">
    <property type="component" value="Unassembled WGS sequence"/>
</dbReference>
<proteinExistence type="predicted"/>
<evidence type="ECO:0000256" key="1">
    <source>
        <dbReference type="SAM" id="Phobius"/>
    </source>
</evidence>
<keyword evidence="1" id="KW-0472">Membrane</keyword>
<evidence type="ECO:0008006" key="5">
    <source>
        <dbReference type="Google" id="ProtNLM"/>
    </source>
</evidence>
<name>A0AAU9IGM0_9CILI</name>
<comment type="caution">
    <text evidence="3">The sequence shown here is derived from an EMBL/GenBank/DDBJ whole genome shotgun (WGS) entry which is preliminary data.</text>
</comment>
<dbReference type="EMBL" id="CAJZBQ010000002">
    <property type="protein sequence ID" value="CAG9310274.1"/>
    <property type="molecule type" value="Genomic_DNA"/>
</dbReference>
<protein>
    <recommendedName>
        <fullName evidence="5">Transmembrane protein</fullName>
    </recommendedName>
</protein>
<keyword evidence="2" id="KW-0732">Signal</keyword>
<dbReference type="AlphaFoldDB" id="A0AAU9IGM0"/>
<evidence type="ECO:0000313" key="3">
    <source>
        <dbReference type="EMBL" id="CAG9310274.1"/>
    </source>
</evidence>
<evidence type="ECO:0000313" key="4">
    <source>
        <dbReference type="Proteomes" id="UP001162131"/>
    </source>
</evidence>
<reference evidence="3" key="1">
    <citation type="submission" date="2021-09" db="EMBL/GenBank/DDBJ databases">
        <authorList>
            <consortium name="AG Swart"/>
            <person name="Singh M."/>
            <person name="Singh A."/>
            <person name="Seah K."/>
            <person name="Emmerich C."/>
        </authorList>
    </citation>
    <scope>NUCLEOTIDE SEQUENCE</scope>
    <source>
        <strain evidence="3">ATCC30299</strain>
    </source>
</reference>
<sequence length="328" mass="38779">MKISFILLFFLYVSVAQEENFKFLKEKASACIKLARLKMIEEKDDFDRLFKDVPKELEERYINRVIGDIILECAEKIAPEEAIDIIEKGEKVKYLPKHKQLMTWSEGPIDLQTKRDYTTEQLIIFQEIVDQTNEMKKAIGLDEDDQPVENRKQKLAACFVLARFIVREDLEEITKLLEKYPKLSKERGTNKILGDILEKCVYGITNEDTFQILEEKENASVLPQYRKFLEWDRNQFEGISEISYTKKQHQIFKELVDAHKKLSENKYQQDTNEDTTSPQEYAAYNFGWGYVMIIIFIFSAVFYFLIKNVIAENKRNEKKKSDKKKKNK</sequence>